<feature type="signal peptide" evidence="6">
    <location>
        <begin position="1"/>
        <end position="28"/>
    </location>
</feature>
<evidence type="ECO:0000313" key="9">
    <source>
        <dbReference type="Proteomes" id="UP001055303"/>
    </source>
</evidence>
<comment type="function">
    <text evidence="6">Binds the cellulose synthase activator, bis-(3'-5') cyclic diguanylic acid (c-di-GMP).</text>
</comment>
<dbReference type="Pfam" id="PF03170">
    <property type="entry name" value="BcsB"/>
    <property type="match status" value="1"/>
</dbReference>
<evidence type="ECO:0000256" key="7">
    <source>
        <dbReference type="SAM" id="MobiDB-lite"/>
    </source>
</evidence>
<sequence>MRARIPTLLAALALPCVLAGLLAGPAGAQTFSGQGASPTMVLPGTAPAPAAPRPPEPRREPVLPLRRLPAIAAPLRLWGEAGRLAWPLYVTEAQARSGGRIRIGYMAAVSVLPDASALTVTLNGAALGAAPVAGGHGLQQVMVEVPPNRLAPGFNALGVELRQRHRVDCTVAASYELWTQIDPESTGFLPAPFSAPAPAALSELPAAALASGGALPIRIVQTGARMTERGVERALEAVQALALAARAGQPVVAFGTGAGDGVAAGEGLALAAAPVAELAGLVDPAALGPVSGPVTGPRLALVPGGPERRALVVATGTNEAEVAQAVAELARAAAAPPRGTPEGLRALADAEGRRVSGGESLTLADLGLPDMPVRGRSHRVAVDLAFPADVMPADYDRVVLDLDLLQGGDVGAGAQVVVEVNGRNAASAALGRAGGSGRRSVPLPLGRFRPGLNRIVIKAELPGPAPESCAEEPGPVRLTLRAGTRLTIPPLARILRQPDLAQTLAGALPYAGSARRPTLVVPAPDADSMAAAATLAARLGVAAGRPLPFAFAAARAVEGPAVVVGPLRALDGAAGAAAEAGRLRAAWDAPTPPRLPLPSLRRTVLRLDGVPACLARGTAAEPQGESAQGGPDGPDPGHAAALLAQAVTGPAGDDLLTVLTAPSPAQLREAAACLAHPRAWSRPEGRLATLSGADGTLASQAPPDYRFALSGPPALANLRRIAAGWLSLHVAWYGLAALALAGLLAGSTRLLVRNLGRRSP</sequence>
<name>A0ABQ4RCC3_9HYPH</name>
<dbReference type="PANTHER" id="PTHR39083:SF1">
    <property type="entry name" value="CYCLIC DI-GMP-BINDING PROTEIN"/>
    <property type="match status" value="1"/>
</dbReference>
<keyword evidence="3 6" id="KW-0812">Transmembrane</keyword>
<organism evidence="8 9">
    <name type="scientific">Methylobacterium dankookense</name>
    <dbReference type="NCBI Taxonomy" id="560405"/>
    <lineage>
        <taxon>Bacteria</taxon>
        <taxon>Pseudomonadati</taxon>
        <taxon>Pseudomonadota</taxon>
        <taxon>Alphaproteobacteria</taxon>
        <taxon>Hyphomicrobiales</taxon>
        <taxon>Methylobacteriaceae</taxon>
        <taxon>Methylobacterium</taxon>
    </lineage>
</organism>
<comment type="caution">
    <text evidence="8">The sequence shown here is derived from an EMBL/GenBank/DDBJ whole genome shotgun (WGS) entry which is preliminary data.</text>
</comment>
<keyword evidence="9" id="KW-1185">Reference proteome</keyword>
<comment type="subunit">
    <text evidence="6">Tightly associated with the cellulose synthase catalytic subunit.</text>
</comment>
<dbReference type="EMBL" id="BPQI01000028">
    <property type="protein sequence ID" value="GJD55381.1"/>
    <property type="molecule type" value="Genomic_DNA"/>
</dbReference>
<keyword evidence="6" id="KW-0997">Cell inner membrane</keyword>
<keyword evidence="2 6" id="KW-1003">Cell membrane</keyword>
<dbReference type="Gene3D" id="2.60.120.260">
    <property type="entry name" value="Galactose-binding domain-like"/>
    <property type="match status" value="2"/>
</dbReference>
<keyword evidence="4 6" id="KW-1133">Transmembrane helix</keyword>
<feature type="chain" id="PRO_5044952076" description="Cyclic di-GMP-binding protein" evidence="6">
    <location>
        <begin position="29"/>
        <end position="760"/>
    </location>
</feature>
<evidence type="ECO:0000256" key="2">
    <source>
        <dbReference type="ARBA" id="ARBA00022475"/>
    </source>
</evidence>
<evidence type="ECO:0000256" key="5">
    <source>
        <dbReference type="ARBA" id="ARBA00023136"/>
    </source>
</evidence>
<evidence type="ECO:0000256" key="4">
    <source>
        <dbReference type="ARBA" id="ARBA00022989"/>
    </source>
</evidence>
<comment type="pathway">
    <text evidence="6">Glycan metabolism; bacterial cellulose biosynthesis.</text>
</comment>
<keyword evidence="6" id="KW-0135">Cellulose biosynthesis</keyword>
<evidence type="ECO:0000256" key="1">
    <source>
        <dbReference type="ARBA" id="ARBA00004162"/>
    </source>
</evidence>
<gene>
    <name evidence="8" type="ORF">IFDJLNFL_1266</name>
</gene>
<evidence type="ECO:0000256" key="3">
    <source>
        <dbReference type="ARBA" id="ARBA00022692"/>
    </source>
</evidence>
<evidence type="ECO:0000256" key="6">
    <source>
        <dbReference type="RuleBase" id="RU365021"/>
    </source>
</evidence>
<reference evidence="8" key="1">
    <citation type="journal article" date="2021" name="Front. Microbiol.">
        <title>Comprehensive Comparative Genomics and Phenotyping of Methylobacterium Species.</title>
        <authorList>
            <person name="Alessa O."/>
            <person name="Ogura Y."/>
            <person name="Fujitani Y."/>
            <person name="Takami H."/>
            <person name="Hayashi T."/>
            <person name="Sahin N."/>
            <person name="Tani A."/>
        </authorList>
    </citation>
    <scope>NUCLEOTIDE SEQUENCE</scope>
    <source>
        <strain evidence="8">DSM 22415</strain>
    </source>
</reference>
<accession>A0ABQ4RCC3</accession>
<keyword evidence="6" id="KW-0973">c-di-GMP</keyword>
<feature type="transmembrane region" description="Helical" evidence="6">
    <location>
        <begin position="730"/>
        <end position="752"/>
    </location>
</feature>
<dbReference type="RefSeq" id="WP_238178756.1">
    <property type="nucleotide sequence ID" value="NZ_BPQI01000028.1"/>
</dbReference>
<comment type="similarity">
    <text evidence="6">Belongs to the AcsB/BcsB family.</text>
</comment>
<dbReference type="Proteomes" id="UP001055303">
    <property type="component" value="Unassembled WGS sequence"/>
</dbReference>
<keyword evidence="6" id="KW-0732">Signal</keyword>
<reference evidence="8" key="2">
    <citation type="submission" date="2021-08" db="EMBL/GenBank/DDBJ databases">
        <authorList>
            <person name="Tani A."/>
            <person name="Ola A."/>
            <person name="Ogura Y."/>
            <person name="Katsura K."/>
            <person name="Hayashi T."/>
        </authorList>
    </citation>
    <scope>NUCLEOTIDE SEQUENCE</scope>
    <source>
        <strain evidence="8">DSM 22415</strain>
    </source>
</reference>
<protein>
    <recommendedName>
        <fullName evidence="6">Cyclic di-GMP-binding protein</fullName>
    </recommendedName>
    <alternativeName>
        <fullName evidence="6">Cellulose synthase regulatory subunit</fullName>
    </alternativeName>
</protein>
<dbReference type="InterPro" id="IPR018513">
    <property type="entry name" value="Cell_synthase_bac"/>
</dbReference>
<keyword evidence="5 6" id="KW-0472">Membrane</keyword>
<dbReference type="PANTHER" id="PTHR39083">
    <property type="entry name" value="CYCLIC DI-GMP-BINDING PROTEIN"/>
    <property type="match status" value="1"/>
</dbReference>
<proteinExistence type="inferred from homology"/>
<feature type="region of interest" description="Disordered" evidence="7">
    <location>
        <begin position="37"/>
        <end position="61"/>
    </location>
</feature>
<evidence type="ECO:0000313" key="8">
    <source>
        <dbReference type="EMBL" id="GJD55381.1"/>
    </source>
</evidence>
<feature type="region of interest" description="Disordered" evidence="7">
    <location>
        <begin position="618"/>
        <end position="638"/>
    </location>
</feature>
<comment type="subcellular location">
    <subcellularLocation>
        <location evidence="6">Cell inner membrane</location>
    </subcellularLocation>
    <subcellularLocation>
        <location evidence="1">Cell membrane</location>
        <topology evidence="1">Single-pass membrane protein</topology>
    </subcellularLocation>
</comment>